<reference evidence="1" key="2">
    <citation type="journal article" date="2015" name="Fish Shellfish Immunol.">
        <title>Early steps in the European eel (Anguilla anguilla)-Vibrio vulnificus interaction in the gills: Role of the RtxA13 toxin.</title>
        <authorList>
            <person name="Callol A."/>
            <person name="Pajuelo D."/>
            <person name="Ebbesson L."/>
            <person name="Teles M."/>
            <person name="MacKenzie S."/>
            <person name="Amaro C."/>
        </authorList>
    </citation>
    <scope>NUCLEOTIDE SEQUENCE</scope>
</reference>
<accession>A0A0E9TBJ9</accession>
<reference evidence="1" key="1">
    <citation type="submission" date="2014-11" db="EMBL/GenBank/DDBJ databases">
        <authorList>
            <person name="Amaro Gonzalez C."/>
        </authorList>
    </citation>
    <scope>NUCLEOTIDE SEQUENCE</scope>
</reference>
<dbReference type="EMBL" id="GBXM01057596">
    <property type="protein sequence ID" value="JAH50981.1"/>
    <property type="molecule type" value="Transcribed_RNA"/>
</dbReference>
<dbReference type="AlphaFoldDB" id="A0A0E9TBJ9"/>
<organism evidence="1">
    <name type="scientific">Anguilla anguilla</name>
    <name type="common">European freshwater eel</name>
    <name type="synonym">Muraena anguilla</name>
    <dbReference type="NCBI Taxonomy" id="7936"/>
    <lineage>
        <taxon>Eukaryota</taxon>
        <taxon>Metazoa</taxon>
        <taxon>Chordata</taxon>
        <taxon>Craniata</taxon>
        <taxon>Vertebrata</taxon>
        <taxon>Euteleostomi</taxon>
        <taxon>Actinopterygii</taxon>
        <taxon>Neopterygii</taxon>
        <taxon>Teleostei</taxon>
        <taxon>Anguilliformes</taxon>
        <taxon>Anguillidae</taxon>
        <taxon>Anguilla</taxon>
    </lineage>
</organism>
<protein>
    <submittedName>
        <fullName evidence="1">Uncharacterized protein</fullName>
    </submittedName>
</protein>
<name>A0A0E9TBJ9_ANGAN</name>
<proteinExistence type="predicted"/>
<sequence>MRGSLFPSQLGMSFRLRLNR</sequence>
<evidence type="ECO:0000313" key="1">
    <source>
        <dbReference type="EMBL" id="JAH50981.1"/>
    </source>
</evidence>